<dbReference type="Gene3D" id="1.10.10.60">
    <property type="entry name" value="Homeodomain-like"/>
    <property type="match status" value="1"/>
</dbReference>
<comment type="caution">
    <text evidence="1">The sequence shown here is derived from an EMBL/GenBank/DDBJ whole genome shotgun (WGS) entry which is preliminary data.</text>
</comment>
<reference evidence="1 2" key="1">
    <citation type="submission" date="2019-05" db="EMBL/GenBank/DDBJ databases">
        <title>Draft genome sequence of Nonomuraea turkmeniaca DSM 43926.</title>
        <authorList>
            <person name="Saricaoglu S."/>
            <person name="Isik K."/>
        </authorList>
    </citation>
    <scope>NUCLEOTIDE SEQUENCE [LARGE SCALE GENOMIC DNA]</scope>
    <source>
        <strain evidence="1 2">DSM 43926</strain>
    </source>
</reference>
<proteinExistence type="predicted"/>
<keyword evidence="2" id="KW-1185">Reference proteome</keyword>
<dbReference type="SUPFAM" id="SSF46689">
    <property type="entry name" value="Homeodomain-like"/>
    <property type="match status" value="1"/>
</dbReference>
<dbReference type="AlphaFoldDB" id="A0A5S4F0K7"/>
<organism evidence="1 2">
    <name type="scientific">Nonomuraea turkmeniaca</name>
    <dbReference type="NCBI Taxonomy" id="103838"/>
    <lineage>
        <taxon>Bacteria</taxon>
        <taxon>Bacillati</taxon>
        <taxon>Actinomycetota</taxon>
        <taxon>Actinomycetes</taxon>
        <taxon>Streptosporangiales</taxon>
        <taxon>Streptosporangiaceae</taxon>
        <taxon>Nonomuraea</taxon>
    </lineage>
</organism>
<evidence type="ECO:0000313" key="1">
    <source>
        <dbReference type="EMBL" id="TMR09460.1"/>
    </source>
</evidence>
<gene>
    <name evidence="1" type="ORF">ETD86_43445</name>
</gene>
<protein>
    <submittedName>
        <fullName evidence="1">TetR family transcriptional regulator</fullName>
    </submittedName>
</protein>
<dbReference type="InterPro" id="IPR009057">
    <property type="entry name" value="Homeodomain-like_sf"/>
</dbReference>
<evidence type="ECO:0000313" key="2">
    <source>
        <dbReference type="Proteomes" id="UP000309128"/>
    </source>
</evidence>
<dbReference type="OrthoDB" id="3467435at2"/>
<dbReference type="Proteomes" id="UP000309128">
    <property type="component" value="Unassembled WGS sequence"/>
</dbReference>
<dbReference type="EMBL" id="VCKY01000232">
    <property type="protein sequence ID" value="TMR09460.1"/>
    <property type="molecule type" value="Genomic_DNA"/>
</dbReference>
<accession>A0A5S4F0K7</accession>
<name>A0A5S4F0K7_9ACTN</name>
<sequence>MSKLTVNYGVRWIAPVAGISRSTLPRRLGGTRTALNEAVRQAGIDPRRAAPARERAVAAAAELIAERGLGSATLDAVAVAAADCSLSSLHTIFDGREGLPAAASTATTRCPI</sequence>